<dbReference type="EMBL" id="JABWRS010000005">
    <property type="protein sequence ID" value="MBC3475700.1"/>
    <property type="molecule type" value="Genomic_DNA"/>
</dbReference>
<dbReference type="RefSeq" id="WP_186478159.1">
    <property type="nucleotide sequence ID" value="NZ_JABWRS010000005.1"/>
</dbReference>
<name>A0ABR6V624_9PSED</name>
<comment type="caution">
    <text evidence="1">The sequence shown here is derived from an EMBL/GenBank/DDBJ whole genome shotgun (WGS) entry which is preliminary data.</text>
</comment>
<gene>
    <name evidence="1" type="ORF">HU747_08805</name>
</gene>
<evidence type="ECO:0000313" key="2">
    <source>
        <dbReference type="Proteomes" id="UP000628086"/>
    </source>
</evidence>
<sequence>MREAETALQQLDLRLEAIRFDPASPSAVETAIKETLVVIDELLANFKGNSVLAPMVDQLKAQYLESIQHKVIMSQGAGLQTRQMSAIARAVAKVCSIVRGSR</sequence>
<proteinExistence type="predicted"/>
<dbReference type="Proteomes" id="UP000628086">
    <property type="component" value="Unassembled WGS sequence"/>
</dbReference>
<accession>A0ABR6V624</accession>
<protein>
    <submittedName>
        <fullName evidence="1">Uncharacterized protein</fullName>
    </submittedName>
</protein>
<reference evidence="1 2" key="1">
    <citation type="journal article" date="2020" name="Microorganisms">
        <title>Reliable Identification of Environmental Pseudomonas Isolates Using the rpoD Gene.</title>
        <authorList>
            <consortium name="The Broad Institute Genome Sequencing Platform"/>
            <person name="Girard L."/>
            <person name="Lood C."/>
            <person name="Rokni-Zadeh H."/>
            <person name="van Noort V."/>
            <person name="Lavigne R."/>
            <person name="De Mot R."/>
        </authorList>
    </citation>
    <scope>NUCLEOTIDE SEQUENCE [LARGE SCALE GENOMIC DNA]</scope>
    <source>
        <strain evidence="1 2">RW7P2</strain>
    </source>
</reference>
<keyword evidence="2" id="KW-1185">Reference proteome</keyword>
<organism evidence="1 2">
    <name type="scientific">Pseudomonas taiwanensis</name>
    <dbReference type="NCBI Taxonomy" id="470150"/>
    <lineage>
        <taxon>Bacteria</taxon>
        <taxon>Pseudomonadati</taxon>
        <taxon>Pseudomonadota</taxon>
        <taxon>Gammaproteobacteria</taxon>
        <taxon>Pseudomonadales</taxon>
        <taxon>Pseudomonadaceae</taxon>
        <taxon>Pseudomonas</taxon>
    </lineage>
</organism>
<evidence type="ECO:0000313" key="1">
    <source>
        <dbReference type="EMBL" id="MBC3475700.1"/>
    </source>
</evidence>